<dbReference type="Gene3D" id="6.10.320.10">
    <property type="match status" value="1"/>
</dbReference>
<sequence length="171" mass="19977">MIYLAEAIKLKSILRKQLHELEDELMRVAFVTKTKTEPFPEQSRTLHDVEEDLKQVRLDSRKLDALIYRANIDHTIEFENEHLPIVEAIERATQLRAEAETCKQLSTSETEEPMYGYGTESAPMYRIALFDPEEYRQKALLLEKKAHALSNKINAKNYQIEINFNGEAYFL</sequence>
<keyword evidence="2" id="KW-1185">Reference proteome</keyword>
<comment type="caution">
    <text evidence="1">The sequence shown here is derived from an EMBL/GenBank/DDBJ whole genome shotgun (WGS) entry which is preliminary data.</text>
</comment>
<dbReference type="EMBL" id="JADKPV010000007">
    <property type="protein sequence ID" value="MBF4501968.1"/>
    <property type="molecule type" value="Genomic_DNA"/>
</dbReference>
<accession>A0A8J7GMW3</accession>
<dbReference type="AlphaFoldDB" id="A0A8J7GMW3"/>
<organism evidence="1 2">
    <name type="scientific">Savagea serpentis</name>
    <dbReference type="NCBI Taxonomy" id="2785297"/>
    <lineage>
        <taxon>Bacteria</taxon>
        <taxon>Bacillati</taxon>
        <taxon>Bacillota</taxon>
        <taxon>Bacilli</taxon>
        <taxon>Bacillales</taxon>
        <taxon>Caryophanaceae</taxon>
        <taxon>Savagea</taxon>
    </lineage>
</organism>
<dbReference type="RefSeq" id="WP_194563456.1">
    <property type="nucleotide sequence ID" value="NZ_JADKPV010000007.1"/>
</dbReference>
<proteinExistence type="predicted"/>
<name>A0A8J7GMW3_9BACL</name>
<dbReference type="Proteomes" id="UP000622653">
    <property type="component" value="Unassembled WGS sequence"/>
</dbReference>
<reference evidence="1" key="1">
    <citation type="submission" date="2020-11" db="EMBL/GenBank/DDBJ databases">
        <title>Multidrug resistant novel bacterium Savagea serpentis sp. nov., isolated from the scats of a vine snake (Ahaetulla nasuta).</title>
        <authorList>
            <person name="Venkata Ramana V."/>
            <person name="Vikas Patil S."/>
            <person name="Yogita Lugani V."/>
        </authorList>
    </citation>
    <scope>NUCLEOTIDE SEQUENCE</scope>
    <source>
        <strain evidence="1">SN6</strain>
    </source>
</reference>
<evidence type="ECO:0000313" key="1">
    <source>
        <dbReference type="EMBL" id="MBF4501968.1"/>
    </source>
</evidence>
<evidence type="ECO:0000313" key="2">
    <source>
        <dbReference type="Proteomes" id="UP000622653"/>
    </source>
</evidence>
<gene>
    <name evidence="1" type="ORF">IRY55_11430</name>
</gene>
<protein>
    <submittedName>
        <fullName evidence="1">Uncharacterized protein</fullName>
    </submittedName>
</protein>